<evidence type="ECO:0000256" key="2">
    <source>
        <dbReference type="ARBA" id="ARBA00022505"/>
    </source>
</evidence>
<evidence type="ECO:0000259" key="5">
    <source>
        <dbReference type="Pfam" id="PF00174"/>
    </source>
</evidence>
<comment type="cofactor">
    <cofactor evidence="1">
        <name>Mo-molybdopterin</name>
        <dbReference type="ChEBI" id="CHEBI:71302"/>
    </cofactor>
</comment>
<feature type="domain" description="Oxidoreductase molybdopterin-binding" evidence="5">
    <location>
        <begin position="154"/>
        <end position="333"/>
    </location>
</feature>
<dbReference type="Proteomes" id="UP000033140">
    <property type="component" value="Unassembled WGS sequence"/>
</dbReference>
<dbReference type="InterPro" id="IPR000572">
    <property type="entry name" value="OxRdtase_Mopterin-bd_dom"/>
</dbReference>
<dbReference type="GO" id="GO:0008482">
    <property type="term" value="F:sulfite oxidase activity"/>
    <property type="evidence" value="ECO:0007669"/>
    <property type="project" value="TreeGrafter"/>
</dbReference>
<evidence type="ECO:0000313" key="7">
    <source>
        <dbReference type="EMBL" id="GAO47045.1"/>
    </source>
</evidence>
<comment type="caution">
    <text evidence="7">The sequence shown here is derived from an EMBL/GenBank/DDBJ whole genome shotgun (WGS) entry which is preliminary data.</text>
</comment>
<dbReference type="GO" id="GO:0043546">
    <property type="term" value="F:molybdopterin cofactor binding"/>
    <property type="evidence" value="ECO:0007669"/>
    <property type="project" value="TreeGrafter"/>
</dbReference>
<accession>A0A0E9NCA9</accession>
<dbReference type="InterPro" id="IPR005066">
    <property type="entry name" value="MoCF_OxRdtse_dimer"/>
</dbReference>
<dbReference type="STRING" id="698492.A0A0E9NCA9"/>
<dbReference type="RefSeq" id="XP_019026325.1">
    <property type="nucleotide sequence ID" value="XM_019170461.1"/>
</dbReference>
<dbReference type="GO" id="GO:0005739">
    <property type="term" value="C:mitochondrion"/>
    <property type="evidence" value="ECO:0007669"/>
    <property type="project" value="TreeGrafter"/>
</dbReference>
<dbReference type="InterPro" id="IPR014756">
    <property type="entry name" value="Ig_E-set"/>
</dbReference>
<dbReference type="PANTHER" id="PTHR19372">
    <property type="entry name" value="SULFITE REDUCTASE"/>
    <property type="match status" value="1"/>
</dbReference>
<keyword evidence="4" id="KW-0560">Oxidoreductase</keyword>
<dbReference type="GO" id="GO:0020037">
    <property type="term" value="F:heme binding"/>
    <property type="evidence" value="ECO:0007669"/>
    <property type="project" value="TreeGrafter"/>
</dbReference>
<reference evidence="7 8" key="2">
    <citation type="journal article" date="2014" name="J. Gen. Appl. Microbiol.">
        <title>The early diverging ascomycetous budding yeast Saitoella complicata has three histone deacetylases belonging to the Clr6, Hos2, and Rpd3 lineages.</title>
        <authorList>
            <person name="Nishida H."/>
            <person name="Matsumoto T."/>
            <person name="Kondo S."/>
            <person name="Hamamoto M."/>
            <person name="Yoshikawa H."/>
        </authorList>
    </citation>
    <scope>NUCLEOTIDE SEQUENCE [LARGE SCALE GENOMIC DNA]</scope>
    <source>
        <strain evidence="7 8">NRRL Y-17804</strain>
    </source>
</reference>
<keyword evidence="2" id="KW-0500">Molybdenum</keyword>
<evidence type="ECO:0008006" key="9">
    <source>
        <dbReference type="Google" id="ProtNLM"/>
    </source>
</evidence>
<dbReference type="GO" id="GO:0006790">
    <property type="term" value="P:sulfur compound metabolic process"/>
    <property type="evidence" value="ECO:0007669"/>
    <property type="project" value="TreeGrafter"/>
</dbReference>
<dbReference type="PRINTS" id="PR00407">
    <property type="entry name" value="EUMOPTERIN"/>
</dbReference>
<evidence type="ECO:0000256" key="4">
    <source>
        <dbReference type="ARBA" id="ARBA00023002"/>
    </source>
</evidence>
<evidence type="ECO:0000256" key="1">
    <source>
        <dbReference type="ARBA" id="ARBA00001924"/>
    </source>
</evidence>
<dbReference type="Gene3D" id="3.90.420.10">
    <property type="entry name" value="Oxidoreductase, molybdopterin-binding domain"/>
    <property type="match status" value="1"/>
</dbReference>
<keyword evidence="8" id="KW-1185">Reference proteome</keyword>
<evidence type="ECO:0000313" key="8">
    <source>
        <dbReference type="Proteomes" id="UP000033140"/>
    </source>
</evidence>
<dbReference type="FunFam" id="3.90.420.10:FF:000002">
    <property type="entry name" value="sulfite oxidase, mitochondrial"/>
    <property type="match status" value="1"/>
</dbReference>
<dbReference type="Gene3D" id="2.60.40.650">
    <property type="match status" value="1"/>
</dbReference>
<dbReference type="SUPFAM" id="SSF56524">
    <property type="entry name" value="Oxidoreductase molybdopterin-binding domain"/>
    <property type="match status" value="1"/>
</dbReference>
<dbReference type="Pfam" id="PF03404">
    <property type="entry name" value="Mo-co_dimer"/>
    <property type="match status" value="1"/>
</dbReference>
<sequence length="534" mass="61272">METIKQLKETATRAYEETVAKMSSVEISETSGNADFAEERKGWHGYVEWEDYPEKKKLAAAVLAKFKFTPIPEFQLKPLPETNPILIGHRWKEYYQVLGPTMANWPDESWEIVKKEKGEKMIHVLDFPYNGEPPADELMKGKITDNKYHFVRNHGNIPVIEPEEWSVEIGGMVNEPKRLTLHDLKTKFPIVEMTVTLQCSGTRRIEQIHEYPGEGDELINAPWAEGAIGTAKYKGVSLKKVLKYCGGLKDGAQHLEFIGADTYFKKGRVYNYAVSVPWRKVKSNEVLLVWEMNGEPLPLIHGAPVRAVVTGYIGARSCKWLYKINALAHSSMGPVQRQEYLYYNHQLGKHNVKFSNGFSIQDMPVSSAMMFPKEKQVIIHDGKIECQGWAYSGGGRWVERVEVSPDGGHTWFPAAVQNMTTKHYHAWRLWKLEVPTYAEGWIELCVRCWDNANNTEPTFVRSAWNWDLHVTSSSHRVKIYSVNKTYPETAERLRLLKEHGEEFEPITKPVGFAVETPEEYERNVKEIGDREPID</sequence>
<dbReference type="GO" id="GO:0030151">
    <property type="term" value="F:molybdenum ion binding"/>
    <property type="evidence" value="ECO:0007669"/>
    <property type="project" value="InterPro"/>
</dbReference>
<name>A0A0E9NCA9_SAICN</name>
<dbReference type="InterPro" id="IPR008335">
    <property type="entry name" value="Mopterin_OxRdtase_euk"/>
</dbReference>
<gene>
    <name evidence="7" type="ORF">G7K_1258-t1</name>
</gene>
<proteinExistence type="predicted"/>
<feature type="domain" description="Moybdenum cofactor oxidoreductase dimerisation" evidence="6">
    <location>
        <begin position="359"/>
        <end position="480"/>
    </location>
</feature>
<dbReference type="OMA" id="GHVWYAV"/>
<dbReference type="Pfam" id="PF00174">
    <property type="entry name" value="Oxidored_molyb"/>
    <property type="match status" value="1"/>
</dbReference>
<dbReference type="CDD" id="cd02110">
    <property type="entry name" value="SO_family_Moco_dimer"/>
    <property type="match status" value="1"/>
</dbReference>
<protein>
    <recommendedName>
        <fullName evidence="9">Oxidoreductase molybdopterin-binding domain-containing protein</fullName>
    </recommendedName>
</protein>
<dbReference type="InterPro" id="IPR036374">
    <property type="entry name" value="OxRdtase_Mopterin-bd_sf"/>
</dbReference>
<dbReference type="EMBL" id="BACD03000007">
    <property type="protein sequence ID" value="GAO47045.1"/>
    <property type="molecule type" value="Genomic_DNA"/>
</dbReference>
<dbReference type="AlphaFoldDB" id="A0A0E9NCA9"/>
<reference evidence="7 8" key="1">
    <citation type="journal article" date="2011" name="J. Gen. Appl. Microbiol.">
        <title>Draft genome sequencing of the enigmatic yeast Saitoella complicata.</title>
        <authorList>
            <person name="Nishida H."/>
            <person name="Hamamoto M."/>
            <person name="Sugiyama J."/>
        </authorList>
    </citation>
    <scope>NUCLEOTIDE SEQUENCE [LARGE SCALE GENOMIC DNA]</scope>
    <source>
        <strain evidence="7 8">NRRL Y-17804</strain>
    </source>
</reference>
<organism evidence="7 8">
    <name type="scientific">Saitoella complicata (strain BCRC 22490 / CBS 7301 / JCM 7358 / NBRC 10748 / NRRL Y-17804)</name>
    <dbReference type="NCBI Taxonomy" id="698492"/>
    <lineage>
        <taxon>Eukaryota</taxon>
        <taxon>Fungi</taxon>
        <taxon>Dikarya</taxon>
        <taxon>Ascomycota</taxon>
        <taxon>Taphrinomycotina</taxon>
        <taxon>Taphrinomycotina incertae sedis</taxon>
        <taxon>Saitoella</taxon>
    </lineage>
</organism>
<evidence type="ECO:0000259" key="6">
    <source>
        <dbReference type="Pfam" id="PF03404"/>
    </source>
</evidence>
<reference evidence="7 8" key="3">
    <citation type="journal article" date="2015" name="Genome Announc.">
        <title>Draft Genome Sequence of the Archiascomycetous Yeast Saitoella complicata.</title>
        <authorList>
            <person name="Yamauchi K."/>
            <person name="Kondo S."/>
            <person name="Hamamoto M."/>
            <person name="Takahashi Y."/>
            <person name="Ogura Y."/>
            <person name="Hayashi T."/>
            <person name="Nishida H."/>
        </authorList>
    </citation>
    <scope>NUCLEOTIDE SEQUENCE [LARGE SCALE GENOMIC DNA]</scope>
    <source>
        <strain evidence="7 8">NRRL Y-17804</strain>
    </source>
</reference>
<evidence type="ECO:0000256" key="3">
    <source>
        <dbReference type="ARBA" id="ARBA00022723"/>
    </source>
</evidence>
<dbReference type="SUPFAM" id="SSF81296">
    <property type="entry name" value="E set domains"/>
    <property type="match status" value="1"/>
</dbReference>
<dbReference type="OrthoDB" id="10051395at2759"/>
<keyword evidence="3" id="KW-0479">Metal-binding</keyword>
<dbReference type="PANTHER" id="PTHR19372:SF6">
    <property type="entry name" value="SULFITE OXIDASE"/>
    <property type="match status" value="1"/>
</dbReference>